<dbReference type="AlphaFoldDB" id="A0A9P6CZL3"/>
<accession>A0A9P6CZL3</accession>
<dbReference type="Gene3D" id="1.25.40.10">
    <property type="entry name" value="Tetratricopeptide repeat domain"/>
    <property type="match status" value="1"/>
</dbReference>
<feature type="signal peptide" evidence="1">
    <location>
        <begin position="1"/>
        <end position="16"/>
    </location>
</feature>
<dbReference type="Proteomes" id="UP000807469">
    <property type="component" value="Unassembled WGS sequence"/>
</dbReference>
<comment type="caution">
    <text evidence="2">The sequence shown here is derived from an EMBL/GenBank/DDBJ whole genome shotgun (WGS) entry which is preliminary data.</text>
</comment>
<dbReference type="InterPro" id="IPR011990">
    <property type="entry name" value="TPR-like_helical_dom_sf"/>
</dbReference>
<name>A0A9P6CZL3_9AGAR</name>
<evidence type="ECO:0000313" key="3">
    <source>
        <dbReference type="Proteomes" id="UP000807469"/>
    </source>
</evidence>
<evidence type="ECO:0000256" key="1">
    <source>
        <dbReference type="SAM" id="SignalP"/>
    </source>
</evidence>
<gene>
    <name evidence="2" type="ORF">BDN70DRAFT_994676</name>
</gene>
<protein>
    <submittedName>
        <fullName evidence="2">Uncharacterized protein</fullName>
    </submittedName>
</protein>
<evidence type="ECO:0000313" key="2">
    <source>
        <dbReference type="EMBL" id="KAF9477788.1"/>
    </source>
</evidence>
<keyword evidence="1" id="KW-0732">Signal</keyword>
<sequence>MDPLSVVLITITLATALKDIVETAKAIQDSFSKLPRNFRHARNLAEEVLTTLEEMWEIYDDNTIVFERAKHLKKAINNLRIQMKTVYEQCVRLMPPVSEKKRHKIIIAFYIFRNREKMEGLISELKNYVDRCSQQFLVLSNLRTESLVVEIHDTLHSDIGKIPNSHFVNFFPSSPSPMTRVVDSVPLRDLSKAYLRREVGVVDRHLRSLLTHWSQKITSGFEVPSLTISWFLDRAPLSDTMVHQQTITLAFNIQSLLKSDPSGSWIHDVDISINQLSLNLQQLQMYDDAVEISTLRVNLWKAINTQCPRSNASSYRLAESLTKLSILSHSLVDQRRTSVSSGEAIDVIASLSDKRIDNVELLARNMILASANEKDPGKALGLATRALGVLRSGYDALAFNNLPALPLSSLSCLAGPLKVEEILTWNPSSSNILSHESRLTFVVCILHIAEIHQTHHKQSEANLLAKEALIILKRLQEIYPDSRMILDELTRAYAILLKSRPMRKLNSVSENLEYTNANTSIILHLAQINPQRYVLHLMNALWVKREILLGEGRIHEAQKIYQDMSNLRELAAAPDHMDLHIPSEIEGDYYLQVARLHLIAQRPADAIYTAQNAVAQYAALEFMDSSKNPTKHVSALALLSKSLIAAEQYEAALTEGFKALKIIDNSVNVQTSISALVDPYEELLGGMMEALASLSSNPTRELSQARDITARMRSLARFVKVRSWKVADVPAKYAELLERNSLIDEALTYLHDVHDHWQEIYGELNNTVSVVRYIQFSRKLPAILKGVGETEKAISYNGKIILFARNFKPKLIPGDQWNVFFSSELLNSTAMQINLLCDIGRYGEALTLSASMVQDSRNYSLDREDEATKGMIQALFYHSVAQFYNHRYYDSIAAATEGISLSSHLSLANNPSNSAYYLYISLIALCNSLMDAGNVDEAVIRLEEAEQAARRMNMVNSTEELRNANDGSYASILALRSRLLFAKERYLEAADLTKRIESVRRESCKKDKTVLVTLARHLHFSGIVYCTLGRYTEGEAAVMELSQLRKDLATTYPGLARVMQCSLDFLTTCESWKPVEDAKSRLKCDHGHVY</sequence>
<dbReference type="OrthoDB" id="3131838at2759"/>
<dbReference type="SUPFAM" id="SSF48452">
    <property type="entry name" value="TPR-like"/>
    <property type="match status" value="1"/>
</dbReference>
<keyword evidence="3" id="KW-1185">Reference proteome</keyword>
<organism evidence="2 3">
    <name type="scientific">Pholiota conissans</name>
    <dbReference type="NCBI Taxonomy" id="109636"/>
    <lineage>
        <taxon>Eukaryota</taxon>
        <taxon>Fungi</taxon>
        <taxon>Dikarya</taxon>
        <taxon>Basidiomycota</taxon>
        <taxon>Agaricomycotina</taxon>
        <taxon>Agaricomycetes</taxon>
        <taxon>Agaricomycetidae</taxon>
        <taxon>Agaricales</taxon>
        <taxon>Agaricineae</taxon>
        <taxon>Strophariaceae</taxon>
        <taxon>Pholiota</taxon>
    </lineage>
</organism>
<feature type="chain" id="PRO_5040277640" evidence="1">
    <location>
        <begin position="17"/>
        <end position="1090"/>
    </location>
</feature>
<reference evidence="2" key="1">
    <citation type="submission" date="2020-11" db="EMBL/GenBank/DDBJ databases">
        <authorList>
            <consortium name="DOE Joint Genome Institute"/>
            <person name="Ahrendt S."/>
            <person name="Riley R."/>
            <person name="Andreopoulos W."/>
            <person name="Labutti K."/>
            <person name="Pangilinan J."/>
            <person name="Ruiz-Duenas F.J."/>
            <person name="Barrasa J.M."/>
            <person name="Sanchez-Garcia M."/>
            <person name="Camarero S."/>
            <person name="Miyauchi S."/>
            <person name="Serrano A."/>
            <person name="Linde D."/>
            <person name="Babiker R."/>
            <person name="Drula E."/>
            <person name="Ayuso-Fernandez I."/>
            <person name="Pacheco R."/>
            <person name="Padilla G."/>
            <person name="Ferreira P."/>
            <person name="Barriuso J."/>
            <person name="Kellner H."/>
            <person name="Castanera R."/>
            <person name="Alfaro M."/>
            <person name="Ramirez L."/>
            <person name="Pisabarro A.G."/>
            <person name="Kuo A."/>
            <person name="Tritt A."/>
            <person name="Lipzen A."/>
            <person name="He G."/>
            <person name="Yan M."/>
            <person name="Ng V."/>
            <person name="Cullen D."/>
            <person name="Martin F."/>
            <person name="Rosso M.-N."/>
            <person name="Henrissat B."/>
            <person name="Hibbett D."/>
            <person name="Martinez A.T."/>
            <person name="Grigoriev I.V."/>
        </authorList>
    </citation>
    <scope>NUCLEOTIDE SEQUENCE</scope>
    <source>
        <strain evidence="2">CIRM-BRFM 674</strain>
    </source>
</reference>
<proteinExistence type="predicted"/>
<dbReference type="EMBL" id="MU155250">
    <property type="protein sequence ID" value="KAF9477788.1"/>
    <property type="molecule type" value="Genomic_DNA"/>
</dbReference>